<evidence type="ECO:0000256" key="4">
    <source>
        <dbReference type="ARBA" id="ARBA00022801"/>
    </source>
</evidence>
<dbReference type="Gene3D" id="3.90.226.10">
    <property type="entry name" value="2-enoyl-CoA Hydratase, Chain A, domain 1"/>
    <property type="match status" value="4"/>
</dbReference>
<dbReference type="InterPro" id="IPR047272">
    <property type="entry name" value="S49_SppA_C"/>
</dbReference>
<dbReference type="InterPro" id="IPR004634">
    <property type="entry name" value="Pept_S49_pIV"/>
</dbReference>
<organism evidence="9 10">
    <name type="scientific">Arachnia propionica</name>
    <dbReference type="NCBI Taxonomy" id="1750"/>
    <lineage>
        <taxon>Bacteria</taxon>
        <taxon>Bacillati</taxon>
        <taxon>Actinomycetota</taxon>
        <taxon>Actinomycetes</taxon>
        <taxon>Propionibacteriales</taxon>
        <taxon>Propionibacteriaceae</taxon>
        <taxon>Arachnia</taxon>
    </lineage>
</organism>
<evidence type="ECO:0000256" key="7">
    <source>
        <dbReference type="PIRSR" id="PIRSR001217-1"/>
    </source>
</evidence>
<evidence type="ECO:0000256" key="6">
    <source>
        <dbReference type="ARBA" id="ARBA00023136"/>
    </source>
</evidence>
<dbReference type="GO" id="GO:0006465">
    <property type="term" value="P:signal peptide processing"/>
    <property type="evidence" value="ECO:0007669"/>
    <property type="project" value="InterPro"/>
</dbReference>
<comment type="caution">
    <text evidence="9">The sequence shown here is derived from an EMBL/GenBank/DDBJ whole genome shotgun (WGS) entry which is preliminary data.</text>
</comment>
<dbReference type="InterPro" id="IPR002142">
    <property type="entry name" value="Peptidase_S49"/>
</dbReference>
<dbReference type="PANTHER" id="PTHR33209:SF1">
    <property type="entry name" value="PEPTIDASE S49 DOMAIN-CONTAINING PROTEIN"/>
    <property type="match status" value="1"/>
</dbReference>
<dbReference type="PANTHER" id="PTHR33209">
    <property type="entry name" value="PROTEASE 4"/>
    <property type="match status" value="1"/>
</dbReference>
<comment type="similarity">
    <text evidence="2">Belongs to the peptidase S49 family.</text>
</comment>
<evidence type="ECO:0000259" key="8">
    <source>
        <dbReference type="Pfam" id="PF01343"/>
    </source>
</evidence>
<keyword evidence="6" id="KW-0472">Membrane</keyword>
<dbReference type="InterPro" id="IPR047217">
    <property type="entry name" value="S49_SppA_67K_type_N"/>
</dbReference>
<keyword evidence="4" id="KW-0378">Hydrolase</keyword>
<dbReference type="AlphaFoldDB" id="A0A3P1T8M0"/>
<dbReference type="InterPro" id="IPR029045">
    <property type="entry name" value="ClpP/crotonase-like_dom_sf"/>
</dbReference>
<evidence type="ECO:0000256" key="2">
    <source>
        <dbReference type="ARBA" id="ARBA00008683"/>
    </source>
</evidence>
<evidence type="ECO:0000256" key="5">
    <source>
        <dbReference type="ARBA" id="ARBA00022825"/>
    </source>
</evidence>
<gene>
    <name evidence="9" type="primary">sppA</name>
    <name evidence="9" type="ORF">EII34_06185</name>
</gene>
<dbReference type="SUPFAM" id="SSF52096">
    <property type="entry name" value="ClpP/crotonase"/>
    <property type="match status" value="2"/>
</dbReference>
<accession>A0A3P1T8M0</accession>
<evidence type="ECO:0000313" key="10">
    <source>
        <dbReference type="Proteomes" id="UP000280819"/>
    </source>
</evidence>
<dbReference type="InterPro" id="IPR004635">
    <property type="entry name" value="Pept_S49_SppA"/>
</dbReference>
<dbReference type="PIRSF" id="PIRSF001217">
    <property type="entry name" value="Protease_4_SppA"/>
    <property type="match status" value="1"/>
</dbReference>
<dbReference type="Proteomes" id="UP000280819">
    <property type="component" value="Unassembled WGS sequence"/>
</dbReference>
<evidence type="ECO:0000256" key="1">
    <source>
        <dbReference type="ARBA" id="ARBA00004370"/>
    </source>
</evidence>
<keyword evidence="3" id="KW-0645">Protease</keyword>
<comment type="subcellular location">
    <subcellularLocation>
        <location evidence="1">Membrane</location>
    </subcellularLocation>
</comment>
<dbReference type="NCBIfam" id="TIGR00706">
    <property type="entry name" value="SppA_dom"/>
    <property type="match status" value="1"/>
</dbReference>
<dbReference type="GO" id="GO:0008236">
    <property type="term" value="F:serine-type peptidase activity"/>
    <property type="evidence" value="ECO:0007669"/>
    <property type="project" value="UniProtKB-KW"/>
</dbReference>
<sequence>MALKNLLGKLARPTRRIVLELDLARGVLETFPRNPLQMLQVVGATSMGSLRETLHDAATDPRVAGLIVHVADCGQPLQVLDEIGEVLHEFAQAKPTAAWGESFGELGNALGLYKLATACQRVFVQPTGELCIGGLEVQITLLKGMLDKVGIDPQFGQRHEYKTAADQFAADEVSEANRAMVTRIAQSIVDDAVATIATRRGLDSQQVWDAVNSSPLTADQALQAGLVDQVAYRDQVYATLLQEWEAEPDQLLFVSRHQGRSQGIRRLCNRGRAKVAVISLRGGIVTGRGGRSPLGGETVGSDLVDEHFRAVLRDDDIKAVLFDVDSPGGSAVASDFIRRSVVRVRESGRPVVARMGQVAGSGGYYVSMPCDEIVALPTTLTGSIGVVAGKFVTRRLHELLGITREPVRIGAVAGMMSPATEFTTEDWERLNRELDRIYDTFVGLAAEDRGMSVEEMETLAKGRVWTGADAKERGLVDHLGGWNLAWRRACALADLDPDQATAERIGTGSLLEKVIPARSSEHRAGSTRTIWPGIEQSWLGLATHVGLHVEGALALPWRFHLR</sequence>
<dbReference type="EMBL" id="RQZG01000005">
    <property type="protein sequence ID" value="RRD05792.1"/>
    <property type="molecule type" value="Genomic_DNA"/>
</dbReference>
<evidence type="ECO:0000313" key="9">
    <source>
        <dbReference type="EMBL" id="RRD05792.1"/>
    </source>
</evidence>
<dbReference type="CDD" id="cd07018">
    <property type="entry name" value="S49_SppA_67K_type"/>
    <property type="match status" value="1"/>
</dbReference>
<evidence type="ECO:0000256" key="3">
    <source>
        <dbReference type="ARBA" id="ARBA00022670"/>
    </source>
</evidence>
<protein>
    <submittedName>
        <fullName evidence="9">Signal peptide peptidase SppA</fullName>
    </submittedName>
</protein>
<feature type="active site" description="Nucleophile" evidence="7">
    <location>
        <position position="361"/>
    </location>
</feature>
<dbReference type="RefSeq" id="WP_124844000.1">
    <property type="nucleotide sequence ID" value="NZ_RQZG01000005.1"/>
</dbReference>
<name>A0A3P1T8M0_9ACTN</name>
<feature type="domain" description="Peptidase S49" evidence="8">
    <location>
        <begin position="92"/>
        <end position="243"/>
    </location>
</feature>
<reference evidence="9 10" key="1">
    <citation type="submission" date="2018-11" db="EMBL/GenBank/DDBJ databases">
        <title>Genomes From Bacteria Associated with the Canine Oral Cavity: a Test Case for Automated Genome-Based Taxonomic Assignment.</title>
        <authorList>
            <person name="Coil D.A."/>
            <person name="Jospin G."/>
            <person name="Darling A.E."/>
            <person name="Wallis C."/>
            <person name="Davis I.J."/>
            <person name="Harris S."/>
            <person name="Eisen J.A."/>
            <person name="Holcombe L.J."/>
            <person name="O'Flynn C."/>
        </authorList>
    </citation>
    <scope>NUCLEOTIDE SEQUENCE [LARGE SCALE GENOMIC DNA]</scope>
    <source>
        <strain evidence="9 10">OH887_COT-365</strain>
    </source>
</reference>
<dbReference type="CDD" id="cd07023">
    <property type="entry name" value="S49_Sppa_N_C"/>
    <property type="match status" value="1"/>
</dbReference>
<keyword evidence="5" id="KW-0720">Serine protease</keyword>
<dbReference type="OrthoDB" id="9764363at2"/>
<proteinExistence type="inferred from homology"/>
<feature type="active site" description="Proton donor/acceptor" evidence="7">
    <location>
        <position position="162"/>
    </location>
</feature>
<dbReference type="GO" id="GO:0016020">
    <property type="term" value="C:membrane"/>
    <property type="evidence" value="ECO:0007669"/>
    <property type="project" value="UniProtKB-SubCell"/>
</dbReference>
<feature type="domain" description="Peptidase S49" evidence="8">
    <location>
        <begin position="345"/>
        <end position="495"/>
    </location>
</feature>
<dbReference type="Pfam" id="PF01343">
    <property type="entry name" value="Peptidase_S49"/>
    <property type="match status" value="2"/>
</dbReference>